<comment type="caution">
    <text evidence="2">The sequence shown here is derived from an EMBL/GenBank/DDBJ whole genome shotgun (WGS) entry which is preliminary data.</text>
</comment>
<evidence type="ECO:0008006" key="4">
    <source>
        <dbReference type="Google" id="ProtNLM"/>
    </source>
</evidence>
<dbReference type="Pfam" id="PF02519">
    <property type="entry name" value="Auxin_inducible"/>
    <property type="match status" value="1"/>
</dbReference>
<protein>
    <recommendedName>
        <fullName evidence="4">Small auxin-up RNA</fullName>
    </recommendedName>
</protein>
<evidence type="ECO:0000313" key="2">
    <source>
        <dbReference type="EMBL" id="KAH7515258.1"/>
    </source>
</evidence>
<comment type="similarity">
    <text evidence="1">Belongs to the ARG7 family.</text>
</comment>
<accession>A0A978UKA6</accession>
<evidence type="ECO:0000256" key="1">
    <source>
        <dbReference type="ARBA" id="ARBA00006974"/>
    </source>
</evidence>
<evidence type="ECO:0000313" key="3">
    <source>
        <dbReference type="Proteomes" id="UP000813462"/>
    </source>
</evidence>
<dbReference type="InterPro" id="IPR003676">
    <property type="entry name" value="SAUR_fam"/>
</dbReference>
<sequence length="139" mass="15966">MAFTGKRRIKTIGKSIQVKQMIFVKRLIKTLGLSFFSSKTITTTSTTSGCVPSGYLPVYVGWNRVRFLIPTGFLKFPIFMFLLDKAYEEFGFKFSGGIVLPCEVEFFKKLFKLLQKDEKRYASLKVDEILNILVSDHMI</sequence>
<name>A0A978UKA6_ZIZJJ</name>
<dbReference type="EMBL" id="JAEACU010000010">
    <property type="protein sequence ID" value="KAH7515258.1"/>
    <property type="molecule type" value="Genomic_DNA"/>
</dbReference>
<dbReference type="GO" id="GO:0009733">
    <property type="term" value="P:response to auxin"/>
    <property type="evidence" value="ECO:0007669"/>
    <property type="project" value="InterPro"/>
</dbReference>
<reference evidence="2" key="1">
    <citation type="journal article" date="2021" name="Front. Plant Sci.">
        <title>Chromosome-Scale Genome Assembly for Chinese Sour Jujube and Insights Into Its Genome Evolution and Domestication Signature.</title>
        <authorList>
            <person name="Shen L.-Y."/>
            <person name="Luo H."/>
            <person name="Wang X.-L."/>
            <person name="Wang X.-M."/>
            <person name="Qiu X.-J."/>
            <person name="Liu H."/>
            <person name="Zhou S.-S."/>
            <person name="Jia K.-H."/>
            <person name="Nie S."/>
            <person name="Bao Y.-T."/>
            <person name="Zhang R.-G."/>
            <person name="Yun Q.-Z."/>
            <person name="Chai Y.-H."/>
            <person name="Lu J.-Y."/>
            <person name="Li Y."/>
            <person name="Zhao S.-W."/>
            <person name="Mao J.-F."/>
            <person name="Jia S.-G."/>
            <person name="Mao Y.-M."/>
        </authorList>
    </citation>
    <scope>NUCLEOTIDE SEQUENCE</scope>
    <source>
        <strain evidence="2">AT0</strain>
        <tissue evidence="2">Leaf</tissue>
    </source>
</reference>
<dbReference type="PANTHER" id="PTHR31374:SF203">
    <property type="entry name" value="AUXIN-RESPONSIVE PROTEIN SAUR71-LIKE"/>
    <property type="match status" value="1"/>
</dbReference>
<dbReference type="AlphaFoldDB" id="A0A978UKA6"/>
<dbReference type="Proteomes" id="UP000813462">
    <property type="component" value="Unassembled WGS sequence"/>
</dbReference>
<proteinExistence type="inferred from homology"/>
<organism evidence="2 3">
    <name type="scientific">Ziziphus jujuba var. spinosa</name>
    <dbReference type="NCBI Taxonomy" id="714518"/>
    <lineage>
        <taxon>Eukaryota</taxon>
        <taxon>Viridiplantae</taxon>
        <taxon>Streptophyta</taxon>
        <taxon>Embryophyta</taxon>
        <taxon>Tracheophyta</taxon>
        <taxon>Spermatophyta</taxon>
        <taxon>Magnoliopsida</taxon>
        <taxon>eudicotyledons</taxon>
        <taxon>Gunneridae</taxon>
        <taxon>Pentapetalae</taxon>
        <taxon>rosids</taxon>
        <taxon>fabids</taxon>
        <taxon>Rosales</taxon>
        <taxon>Rhamnaceae</taxon>
        <taxon>Paliureae</taxon>
        <taxon>Ziziphus</taxon>
    </lineage>
</organism>
<gene>
    <name evidence="2" type="ORF">FEM48_Zijuj10G0007700</name>
</gene>
<dbReference type="PANTHER" id="PTHR31374">
    <property type="entry name" value="AUXIN-INDUCED PROTEIN-LIKE-RELATED"/>
    <property type="match status" value="1"/>
</dbReference>